<dbReference type="Gene3D" id="2.30.170.40">
    <property type="entry name" value="Ribosomal protein L28/L24"/>
    <property type="match status" value="1"/>
</dbReference>
<dbReference type="OrthoDB" id="9805609at2"/>
<dbReference type="PANTHER" id="PTHR13528:SF2">
    <property type="entry name" value="LARGE RIBOSOMAL SUBUNIT PROTEIN BL28M"/>
    <property type="match status" value="1"/>
</dbReference>
<evidence type="ECO:0000256" key="1">
    <source>
        <dbReference type="ARBA" id="ARBA00008760"/>
    </source>
</evidence>
<gene>
    <name evidence="5" type="primary">rpmB</name>
    <name evidence="7" type="ORF">BLA60_15395</name>
</gene>
<feature type="region of interest" description="Disordered" evidence="6">
    <location>
        <begin position="1"/>
        <end position="26"/>
    </location>
</feature>
<dbReference type="AlphaFoldDB" id="A0A7Z1AXM4"/>
<accession>A0A7Z1AXM4</accession>
<keyword evidence="3 5" id="KW-0687">Ribonucleoprotein</keyword>
<dbReference type="Pfam" id="PF00830">
    <property type="entry name" value="Ribosomal_L28"/>
    <property type="match status" value="1"/>
</dbReference>
<evidence type="ECO:0000256" key="3">
    <source>
        <dbReference type="ARBA" id="ARBA00023274"/>
    </source>
</evidence>
<dbReference type="InterPro" id="IPR037147">
    <property type="entry name" value="Ribosomal_bL28_sf"/>
</dbReference>
<proteinExistence type="inferred from homology"/>
<dbReference type="EMBL" id="MSIF01000006">
    <property type="protein sequence ID" value="OLF10564.1"/>
    <property type="molecule type" value="Genomic_DNA"/>
</dbReference>
<comment type="similarity">
    <text evidence="1 5">Belongs to the bacterial ribosomal protein bL28 family.</text>
</comment>
<dbReference type="GO" id="GO:1990904">
    <property type="term" value="C:ribonucleoprotein complex"/>
    <property type="evidence" value="ECO:0007669"/>
    <property type="project" value="UniProtKB-KW"/>
</dbReference>
<organism evidence="7 8">
    <name type="scientific">Actinophytocola xinjiangensis</name>
    <dbReference type="NCBI Taxonomy" id="485602"/>
    <lineage>
        <taxon>Bacteria</taxon>
        <taxon>Bacillati</taxon>
        <taxon>Actinomycetota</taxon>
        <taxon>Actinomycetes</taxon>
        <taxon>Pseudonocardiales</taxon>
        <taxon>Pseudonocardiaceae</taxon>
    </lineage>
</organism>
<dbReference type="RefSeq" id="WP_075133553.1">
    <property type="nucleotide sequence ID" value="NZ_MSIF01000006.1"/>
</dbReference>
<protein>
    <recommendedName>
        <fullName evidence="4 5">Large ribosomal subunit protein bL28</fullName>
    </recommendedName>
</protein>
<evidence type="ECO:0000256" key="2">
    <source>
        <dbReference type="ARBA" id="ARBA00022980"/>
    </source>
</evidence>
<dbReference type="InterPro" id="IPR026569">
    <property type="entry name" value="Ribosomal_bL28"/>
</dbReference>
<dbReference type="GO" id="GO:0006412">
    <property type="term" value="P:translation"/>
    <property type="evidence" value="ECO:0007669"/>
    <property type="project" value="UniProtKB-UniRule"/>
</dbReference>
<reference evidence="7 8" key="1">
    <citation type="submission" date="2016-12" db="EMBL/GenBank/DDBJ databases">
        <title>The draft genome sequence of Actinophytocola xinjiangensis.</title>
        <authorList>
            <person name="Wang W."/>
            <person name="Yuan L."/>
        </authorList>
    </citation>
    <scope>NUCLEOTIDE SEQUENCE [LARGE SCALE GENOMIC DNA]</scope>
    <source>
        <strain evidence="7 8">CGMCC 4.4663</strain>
    </source>
</reference>
<dbReference type="Proteomes" id="UP000185696">
    <property type="component" value="Unassembled WGS sequence"/>
</dbReference>
<dbReference type="HAMAP" id="MF_00373">
    <property type="entry name" value="Ribosomal_bL28"/>
    <property type="match status" value="1"/>
</dbReference>
<sequence>MSAVCQVTGRKPSFGKQVSRSHRRTSRRWNPNLQYKRYWLPSENRWVRLRLSVKGMKTIDKRGIESVTAEIRARGEQI</sequence>
<comment type="caution">
    <text evidence="7">The sequence shown here is derived from an EMBL/GenBank/DDBJ whole genome shotgun (WGS) entry which is preliminary data.</text>
</comment>
<dbReference type="GO" id="GO:0003735">
    <property type="term" value="F:structural constituent of ribosome"/>
    <property type="evidence" value="ECO:0007669"/>
    <property type="project" value="InterPro"/>
</dbReference>
<keyword evidence="8" id="KW-1185">Reference proteome</keyword>
<evidence type="ECO:0000313" key="8">
    <source>
        <dbReference type="Proteomes" id="UP000185696"/>
    </source>
</evidence>
<dbReference type="FunFam" id="2.30.170.40:FF:000001">
    <property type="entry name" value="50S ribosomal protein L28"/>
    <property type="match status" value="1"/>
</dbReference>
<dbReference type="PANTHER" id="PTHR13528">
    <property type="entry name" value="39S RIBOSOMAL PROTEIN L28, MITOCHONDRIAL"/>
    <property type="match status" value="1"/>
</dbReference>
<keyword evidence="2 5" id="KW-0689">Ribosomal protein</keyword>
<dbReference type="InterPro" id="IPR034704">
    <property type="entry name" value="Ribosomal_bL28/bL31-like_sf"/>
</dbReference>
<dbReference type="NCBIfam" id="TIGR00009">
    <property type="entry name" value="L28"/>
    <property type="match status" value="1"/>
</dbReference>
<evidence type="ECO:0000313" key="7">
    <source>
        <dbReference type="EMBL" id="OLF10564.1"/>
    </source>
</evidence>
<evidence type="ECO:0000256" key="5">
    <source>
        <dbReference type="HAMAP-Rule" id="MF_00373"/>
    </source>
</evidence>
<dbReference type="GO" id="GO:0005840">
    <property type="term" value="C:ribosome"/>
    <property type="evidence" value="ECO:0007669"/>
    <property type="project" value="UniProtKB-KW"/>
</dbReference>
<name>A0A7Z1AXM4_9PSEU</name>
<dbReference type="InterPro" id="IPR001383">
    <property type="entry name" value="Ribosomal_bL28_bact-type"/>
</dbReference>
<evidence type="ECO:0000256" key="4">
    <source>
        <dbReference type="ARBA" id="ARBA00035174"/>
    </source>
</evidence>
<evidence type="ECO:0000256" key="6">
    <source>
        <dbReference type="SAM" id="MobiDB-lite"/>
    </source>
</evidence>
<dbReference type="SUPFAM" id="SSF143800">
    <property type="entry name" value="L28p-like"/>
    <property type="match status" value="1"/>
</dbReference>